<dbReference type="InterPro" id="IPR028325">
    <property type="entry name" value="VG_K_chnl"/>
</dbReference>
<feature type="transmembrane region" description="Helical" evidence="13">
    <location>
        <begin position="315"/>
        <end position="339"/>
    </location>
</feature>
<gene>
    <name evidence="15" type="ORF">PCOR1329_LOCUS59817</name>
</gene>
<name>A0ABN9VS82_9DINO</name>
<dbReference type="Gene3D" id="3.30.720.50">
    <property type="match status" value="1"/>
</dbReference>
<keyword evidence="3" id="KW-0633">Potassium transport</keyword>
<dbReference type="PANTHER" id="PTHR11537">
    <property type="entry name" value="VOLTAGE-GATED POTASSIUM CHANNEL"/>
    <property type="match status" value="1"/>
</dbReference>
<evidence type="ECO:0000256" key="3">
    <source>
        <dbReference type="ARBA" id="ARBA00022538"/>
    </source>
</evidence>
<keyword evidence="9" id="KW-0406">Ion transport</keyword>
<evidence type="ECO:0000256" key="4">
    <source>
        <dbReference type="ARBA" id="ARBA00022692"/>
    </source>
</evidence>
<dbReference type="SMART" id="SM00678">
    <property type="entry name" value="WWE"/>
    <property type="match status" value="1"/>
</dbReference>
<evidence type="ECO:0000256" key="6">
    <source>
        <dbReference type="ARBA" id="ARBA00022882"/>
    </source>
</evidence>
<sequence>MQDLRQDMREWLPRALSLDEETKSHTLRPGDVNDHGAPGRDVSPEEIKQLNRIQSYDLPDGNSAPNLRLREVTAAPEEAQDQIPSEVANRIEVTGTGTITSNIVAMDPPGSQEDDNLENRAVYWEWERSNDMGWKSYPAFQSEKIEKAWQSGVSRVRVRSGCDGRTPMEIFFVDMLQLDPESENLRRIRRVGKAPWYMTSRRFWRSVSHSWETGEPLWENLHQYRYRQSSLPTAEKMFQKPSSRSLGSSRTNSQPAVTSSPVQRRLRRLVTSSSCISFFNLSNLITLSWCVWFGIDVQRYPDGTSLYEKEALFTTIELCFNVFFLVELVIRVGACVSFLECFRDVWICIDALCVIGSLADVLILPIAATLKLHEVGNSQLVAFRSVRLFKLLRIARLSRASVDMDIFCKGIWSGLRESSVVWTILIFLVFTFSVMLTTFGSPEMRETRFSSLLSSMHILLHSGVMLDGVADVMDDLVRSRDAAGYIIFLVFVIVSQYIILNMLIGVLSSVAGDVRGEEKARASIAYLRHNLKNLLECYIHDDGMISRPEFRLIITNADVHRIMSQFGADLEHLASMEKSLFAKGDYIDFDTMFDTISHLNQGKISTVWDIFHAQDALQRKLDSIDMKLSAAGFHGVP</sequence>
<feature type="region of interest" description="Disordered" evidence="12">
    <location>
        <begin position="15"/>
        <end position="44"/>
    </location>
</feature>
<protein>
    <recommendedName>
        <fullName evidence="14">WWE domain-containing protein</fullName>
    </recommendedName>
</protein>
<dbReference type="SUPFAM" id="SSF117839">
    <property type="entry name" value="WWE domain"/>
    <property type="match status" value="1"/>
</dbReference>
<dbReference type="Gene3D" id="1.20.120.350">
    <property type="entry name" value="Voltage-gated potassium channels. Chain C"/>
    <property type="match status" value="1"/>
</dbReference>
<dbReference type="InterPro" id="IPR018123">
    <property type="entry name" value="WWE-dom_subgr"/>
</dbReference>
<accession>A0ABN9VS82</accession>
<evidence type="ECO:0000313" key="15">
    <source>
        <dbReference type="EMBL" id="CAK0875079.1"/>
    </source>
</evidence>
<dbReference type="InterPro" id="IPR005821">
    <property type="entry name" value="Ion_trans_dom"/>
</dbReference>
<comment type="caution">
    <text evidence="15">The sequence shown here is derived from an EMBL/GenBank/DDBJ whole genome shotgun (WGS) entry which is preliminary data.</text>
</comment>
<dbReference type="Pfam" id="PF02825">
    <property type="entry name" value="WWE"/>
    <property type="match status" value="1"/>
</dbReference>
<proteinExistence type="predicted"/>
<dbReference type="Proteomes" id="UP001189429">
    <property type="component" value="Unassembled WGS sequence"/>
</dbReference>
<evidence type="ECO:0000256" key="7">
    <source>
        <dbReference type="ARBA" id="ARBA00022958"/>
    </source>
</evidence>
<dbReference type="InterPro" id="IPR037197">
    <property type="entry name" value="WWE_dom_sf"/>
</dbReference>
<feature type="transmembrane region" description="Helical" evidence="13">
    <location>
        <begin position="452"/>
        <end position="470"/>
    </location>
</feature>
<dbReference type="PANTHER" id="PTHR11537:SF254">
    <property type="entry name" value="POTASSIUM VOLTAGE-GATED CHANNEL PROTEIN SHAB"/>
    <property type="match status" value="1"/>
</dbReference>
<keyword evidence="16" id="KW-1185">Reference proteome</keyword>
<feature type="transmembrane region" description="Helical" evidence="13">
    <location>
        <begin position="346"/>
        <end position="368"/>
    </location>
</feature>
<evidence type="ECO:0000256" key="13">
    <source>
        <dbReference type="SAM" id="Phobius"/>
    </source>
</evidence>
<evidence type="ECO:0000256" key="9">
    <source>
        <dbReference type="ARBA" id="ARBA00023065"/>
    </source>
</evidence>
<keyword evidence="5" id="KW-0631">Potassium channel</keyword>
<evidence type="ECO:0000256" key="11">
    <source>
        <dbReference type="ARBA" id="ARBA00023303"/>
    </source>
</evidence>
<evidence type="ECO:0000256" key="2">
    <source>
        <dbReference type="ARBA" id="ARBA00022448"/>
    </source>
</evidence>
<dbReference type="PROSITE" id="PS50918">
    <property type="entry name" value="WWE"/>
    <property type="match status" value="1"/>
</dbReference>
<feature type="region of interest" description="Disordered" evidence="12">
    <location>
        <begin position="241"/>
        <end position="260"/>
    </location>
</feature>
<keyword evidence="11" id="KW-0407">Ion channel</keyword>
<keyword evidence="10 13" id="KW-0472">Membrane</keyword>
<evidence type="ECO:0000259" key="14">
    <source>
        <dbReference type="PROSITE" id="PS50918"/>
    </source>
</evidence>
<evidence type="ECO:0000256" key="5">
    <source>
        <dbReference type="ARBA" id="ARBA00022826"/>
    </source>
</evidence>
<keyword evidence="8 13" id="KW-1133">Transmembrane helix</keyword>
<keyword evidence="6" id="KW-0851">Voltage-gated channel</keyword>
<feature type="transmembrane region" description="Helical" evidence="13">
    <location>
        <begin position="274"/>
        <end position="295"/>
    </location>
</feature>
<feature type="compositionally biased region" description="Low complexity" evidence="12">
    <location>
        <begin position="242"/>
        <end position="253"/>
    </location>
</feature>
<dbReference type="InterPro" id="IPR004170">
    <property type="entry name" value="WWE_dom"/>
</dbReference>
<feature type="transmembrane region" description="Helical" evidence="13">
    <location>
        <begin position="420"/>
        <end position="440"/>
    </location>
</feature>
<dbReference type="SUPFAM" id="SSF81324">
    <property type="entry name" value="Voltage-gated potassium channels"/>
    <property type="match status" value="1"/>
</dbReference>
<reference evidence="15" key="1">
    <citation type="submission" date="2023-10" db="EMBL/GenBank/DDBJ databases">
        <authorList>
            <person name="Chen Y."/>
            <person name="Shah S."/>
            <person name="Dougan E. K."/>
            <person name="Thang M."/>
            <person name="Chan C."/>
        </authorList>
    </citation>
    <scope>NUCLEOTIDE SEQUENCE [LARGE SCALE GENOMIC DNA]</scope>
</reference>
<dbReference type="EMBL" id="CAUYUJ010017471">
    <property type="protein sequence ID" value="CAK0875079.1"/>
    <property type="molecule type" value="Genomic_DNA"/>
</dbReference>
<feature type="domain" description="WWE" evidence="14">
    <location>
        <begin position="110"/>
        <end position="190"/>
    </location>
</feature>
<evidence type="ECO:0000256" key="8">
    <source>
        <dbReference type="ARBA" id="ARBA00022989"/>
    </source>
</evidence>
<evidence type="ECO:0000256" key="1">
    <source>
        <dbReference type="ARBA" id="ARBA00004141"/>
    </source>
</evidence>
<keyword evidence="7" id="KW-0630">Potassium</keyword>
<feature type="transmembrane region" description="Helical" evidence="13">
    <location>
        <begin position="482"/>
        <end position="511"/>
    </location>
</feature>
<evidence type="ECO:0000313" key="16">
    <source>
        <dbReference type="Proteomes" id="UP001189429"/>
    </source>
</evidence>
<comment type="subcellular location">
    <subcellularLocation>
        <location evidence="1">Membrane</location>
        <topology evidence="1">Multi-pass membrane protein</topology>
    </subcellularLocation>
</comment>
<dbReference type="Gene3D" id="1.10.287.70">
    <property type="match status" value="1"/>
</dbReference>
<organism evidence="15 16">
    <name type="scientific">Prorocentrum cordatum</name>
    <dbReference type="NCBI Taxonomy" id="2364126"/>
    <lineage>
        <taxon>Eukaryota</taxon>
        <taxon>Sar</taxon>
        <taxon>Alveolata</taxon>
        <taxon>Dinophyceae</taxon>
        <taxon>Prorocentrales</taxon>
        <taxon>Prorocentraceae</taxon>
        <taxon>Prorocentrum</taxon>
    </lineage>
</organism>
<evidence type="ECO:0000256" key="12">
    <source>
        <dbReference type="SAM" id="MobiDB-lite"/>
    </source>
</evidence>
<feature type="compositionally biased region" description="Basic and acidic residues" evidence="12">
    <location>
        <begin position="31"/>
        <end position="44"/>
    </location>
</feature>
<evidence type="ECO:0000256" key="10">
    <source>
        <dbReference type="ARBA" id="ARBA00023136"/>
    </source>
</evidence>
<keyword evidence="2" id="KW-0813">Transport</keyword>
<dbReference type="Pfam" id="PF00520">
    <property type="entry name" value="Ion_trans"/>
    <property type="match status" value="1"/>
</dbReference>
<keyword evidence="4 13" id="KW-0812">Transmembrane</keyword>
<dbReference type="InterPro" id="IPR027359">
    <property type="entry name" value="Volt_channel_dom_sf"/>
</dbReference>